<dbReference type="PANTHER" id="PTHR12149">
    <property type="entry name" value="FRUCTOSAMINE 3 KINASE-RELATED PROTEIN"/>
    <property type="match status" value="1"/>
</dbReference>
<dbReference type="PANTHER" id="PTHR12149:SF8">
    <property type="entry name" value="PROTEIN-RIBULOSAMINE 3-KINASE"/>
    <property type="match status" value="1"/>
</dbReference>
<keyword evidence="3" id="KW-0808">Transferase</keyword>
<gene>
    <name evidence="3" type="primary">Fn3krp_0</name>
    <name evidence="3" type="ORF">LCER1_G008432</name>
</gene>
<evidence type="ECO:0000256" key="2">
    <source>
        <dbReference type="ARBA" id="ARBA00048655"/>
    </source>
</evidence>
<dbReference type="EMBL" id="QGMG01000244">
    <property type="protein sequence ID" value="TVY55406.1"/>
    <property type="molecule type" value="Genomic_DNA"/>
</dbReference>
<organism evidence="3 4">
    <name type="scientific">Lachnellula cervina</name>
    <dbReference type="NCBI Taxonomy" id="1316786"/>
    <lineage>
        <taxon>Eukaryota</taxon>
        <taxon>Fungi</taxon>
        <taxon>Dikarya</taxon>
        <taxon>Ascomycota</taxon>
        <taxon>Pezizomycotina</taxon>
        <taxon>Leotiomycetes</taxon>
        <taxon>Helotiales</taxon>
        <taxon>Lachnaceae</taxon>
        <taxon>Lachnellula</taxon>
    </lineage>
</organism>
<dbReference type="GO" id="GO:0102193">
    <property type="term" value="F:protein-ribulosamine 3-kinase activity"/>
    <property type="evidence" value="ECO:0007669"/>
    <property type="project" value="UniProtKB-EC"/>
</dbReference>
<dbReference type="OrthoDB" id="5772781at2759"/>
<dbReference type="InterPro" id="IPR016477">
    <property type="entry name" value="Fructo-/Ketosamine-3-kinase"/>
</dbReference>
<dbReference type="Pfam" id="PF03881">
    <property type="entry name" value="Fructosamin_kin"/>
    <property type="match status" value="1"/>
</dbReference>
<sequence>MPNAMEEVLHVMTPAEWGKPIGVDEKWIQFVDENVKASRFRTRKSDGGFCLTGIEFPSDTKIESIRPHGASYWTRTAKISTQMADGTPRSYFLKVSQGDNGKGMVLGEFASMTALHQTLPKFVPEPIGTGSYASAPDIHFFCCELVNMTDEIPEIQAFTSTLAELHLKGVSPNGKYGFEVPTYKGTIPQYTAWHDTWEESYHHSMKWFMHAEETSQGVDEEMKELCRGILDKVIPRLLRPLETGGRQIKPRLIHGDLWAGNASWNIDTNTPVIYDAAALYAHNESKFAIQKME</sequence>
<dbReference type="Proteomes" id="UP000481288">
    <property type="component" value="Unassembled WGS sequence"/>
</dbReference>
<name>A0A7D8YV58_9HELO</name>
<comment type="caution">
    <text evidence="3">The sequence shown here is derived from an EMBL/GenBank/DDBJ whole genome shotgun (WGS) entry which is preliminary data.</text>
</comment>
<protein>
    <recommendedName>
        <fullName evidence="1">protein-ribulosamine 3-kinase</fullName>
        <ecNumber evidence="1">2.7.1.172</ecNumber>
    </recommendedName>
</protein>
<reference evidence="3 4" key="1">
    <citation type="submission" date="2018-05" db="EMBL/GenBank/DDBJ databases">
        <title>Whole genome sequencing for identification of molecular markers to develop diagnostic detection tools for the regulated plant pathogen Lachnellula willkommii.</title>
        <authorList>
            <person name="Giroux E."/>
            <person name="Bilodeau G."/>
        </authorList>
    </citation>
    <scope>NUCLEOTIDE SEQUENCE [LARGE SCALE GENOMIC DNA]</scope>
    <source>
        <strain evidence="3 4">CBS 625.97</strain>
    </source>
</reference>
<dbReference type="AlphaFoldDB" id="A0A7D8YV58"/>
<dbReference type="Gene3D" id="3.90.1200.10">
    <property type="match status" value="1"/>
</dbReference>
<evidence type="ECO:0000313" key="4">
    <source>
        <dbReference type="Proteomes" id="UP000481288"/>
    </source>
</evidence>
<dbReference type="GO" id="GO:0016301">
    <property type="term" value="F:kinase activity"/>
    <property type="evidence" value="ECO:0007669"/>
    <property type="project" value="UniProtKB-KW"/>
</dbReference>
<keyword evidence="3" id="KW-0418">Kinase</keyword>
<dbReference type="InterPro" id="IPR011009">
    <property type="entry name" value="Kinase-like_dom_sf"/>
</dbReference>
<dbReference type="SUPFAM" id="SSF56112">
    <property type="entry name" value="Protein kinase-like (PK-like)"/>
    <property type="match status" value="1"/>
</dbReference>
<accession>A0A7D8YV58</accession>
<evidence type="ECO:0000313" key="3">
    <source>
        <dbReference type="EMBL" id="TVY55406.1"/>
    </source>
</evidence>
<proteinExistence type="predicted"/>
<keyword evidence="4" id="KW-1185">Reference proteome</keyword>
<evidence type="ECO:0000256" key="1">
    <source>
        <dbReference type="ARBA" id="ARBA00011961"/>
    </source>
</evidence>
<comment type="catalytic activity">
    <reaction evidence="2">
        <text>N(6)-D-ribulosyl-L-lysyl-[protein] + ATP = N(6)-(3-O-phospho-D-ribulosyl)-L-lysyl-[protein] + ADP + H(+)</text>
        <dbReference type="Rhea" id="RHEA:48432"/>
        <dbReference type="Rhea" id="RHEA-COMP:12103"/>
        <dbReference type="Rhea" id="RHEA-COMP:12104"/>
        <dbReference type="ChEBI" id="CHEBI:15378"/>
        <dbReference type="ChEBI" id="CHEBI:30616"/>
        <dbReference type="ChEBI" id="CHEBI:90418"/>
        <dbReference type="ChEBI" id="CHEBI:90420"/>
        <dbReference type="ChEBI" id="CHEBI:456216"/>
        <dbReference type="EC" id="2.7.1.172"/>
    </reaction>
    <physiologicalReaction direction="left-to-right" evidence="2">
        <dbReference type="Rhea" id="RHEA:48433"/>
    </physiologicalReaction>
</comment>
<dbReference type="EC" id="2.7.1.172" evidence="1"/>